<dbReference type="Proteomes" id="UP001439008">
    <property type="component" value="Unassembled WGS sequence"/>
</dbReference>
<evidence type="ECO:0000313" key="4">
    <source>
        <dbReference type="Proteomes" id="UP001439008"/>
    </source>
</evidence>
<dbReference type="SUPFAM" id="SSF53067">
    <property type="entry name" value="Actin-like ATPase domain"/>
    <property type="match status" value="2"/>
</dbReference>
<organism evidence="3 4">
    <name type="scientific">Bonamia ostreae</name>
    <dbReference type="NCBI Taxonomy" id="126728"/>
    <lineage>
        <taxon>Eukaryota</taxon>
        <taxon>Sar</taxon>
        <taxon>Rhizaria</taxon>
        <taxon>Endomyxa</taxon>
        <taxon>Ascetosporea</taxon>
        <taxon>Haplosporida</taxon>
        <taxon>Bonamia</taxon>
    </lineage>
</organism>
<keyword evidence="2" id="KW-0067">ATP-binding</keyword>
<evidence type="ECO:0000256" key="2">
    <source>
        <dbReference type="ARBA" id="ARBA00022840"/>
    </source>
</evidence>
<accession>A0ABV2AU07</accession>
<gene>
    <name evidence="3" type="primary">HSPH1</name>
    <name evidence="3" type="ORF">MHBO_004694</name>
</gene>
<sequence length="215" mass="23561">LKDLLGQNLSHSNSQTDIQNLFLKYNLIVLQDGSIRASISYRGENLLIPIEAATAMLLKNLRKSAQSYSESAIHDCVIAVPAFFTIQQRESLIAAAKISGLEVSGLISEQAAVGLAYAMSKSFDSEEKFVLFADFGYSALKLGLISFRDKQLSVLKTLETKSVCGRILESELLKIVLGKAKEKHGADFGNLLETNKKALIRLEKAVEKAKRVLSV</sequence>
<dbReference type="Pfam" id="PF00012">
    <property type="entry name" value="HSP70"/>
    <property type="match status" value="1"/>
</dbReference>
<dbReference type="Gene3D" id="3.90.640.10">
    <property type="entry name" value="Actin, Chain A, domain 4"/>
    <property type="match status" value="1"/>
</dbReference>
<dbReference type="InterPro" id="IPR013126">
    <property type="entry name" value="Hsp_70_fam"/>
</dbReference>
<keyword evidence="1" id="KW-0547">Nucleotide-binding</keyword>
<dbReference type="Gene3D" id="3.30.30.30">
    <property type="match status" value="1"/>
</dbReference>
<proteinExistence type="predicted"/>
<dbReference type="EMBL" id="JBDODL010004899">
    <property type="protein sequence ID" value="MES1923151.1"/>
    <property type="molecule type" value="Genomic_DNA"/>
</dbReference>
<keyword evidence="3" id="KW-0346">Stress response</keyword>
<dbReference type="PANTHER" id="PTHR45639">
    <property type="entry name" value="HSC70CB, ISOFORM G-RELATED"/>
    <property type="match status" value="1"/>
</dbReference>
<evidence type="ECO:0000313" key="3">
    <source>
        <dbReference type="EMBL" id="MES1923151.1"/>
    </source>
</evidence>
<reference evidence="3 4" key="1">
    <citation type="journal article" date="2024" name="BMC Biol.">
        <title>Comparative genomics of Ascetosporea gives new insight into the evolutionary basis for animal parasitism in Rhizaria.</title>
        <authorList>
            <person name="Hiltunen Thoren M."/>
            <person name="Onut-Brannstrom I."/>
            <person name="Alfjorden A."/>
            <person name="Peckova H."/>
            <person name="Swords F."/>
            <person name="Hooper C."/>
            <person name="Holzer A.S."/>
            <person name="Bass D."/>
            <person name="Burki F."/>
        </authorList>
    </citation>
    <scope>NUCLEOTIDE SEQUENCE [LARGE SCALE GENOMIC DNA]</scope>
    <source>
        <strain evidence="3">20-A016</strain>
    </source>
</reference>
<feature type="non-terminal residue" evidence="3">
    <location>
        <position position="1"/>
    </location>
</feature>
<dbReference type="Gene3D" id="3.30.420.40">
    <property type="match status" value="2"/>
</dbReference>
<evidence type="ECO:0000256" key="1">
    <source>
        <dbReference type="ARBA" id="ARBA00022741"/>
    </source>
</evidence>
<comment type="caution">
    <text evidence="3">The sequence shown here is derived from an EMBL/GenBank/DDBJ whole genome shotgun (WGS) entry which is preliminary data.</text>
</comment>
<dbReference type="InterPro" id="IPR043129">
    <property type="entry name" value="ATPase_NBD"/>
</dbReference>
<name>A0ABV2AU07_9EUKA</name>
<keyword evidence="4" id="KW-1185">Reference proteome</keyword>
<feature type="non-terminal residue" evidence="3">
    <location>
        <position position="215"/>
    </location>
</feature>
<protein>
    <submittedName>
        <fullName evidence="3">Heat shock 105kDa 110kDa protein 1</fullName>
    </submittedName>
</protein>